<name>A0A955IWA1_UNCKA</name>
<dbReference type="GO" id="GO:0006412">
    <property type="term" value="P:translation"/>
    <property type="evidence" value="ECO:0007669"/>
    <property type="project" value="UniProtKB-UniRule"/>
</dbReference>
<organism evidence="6 7">
    <name type="scientific">candidate division WWE3 bacterium</name>
    <dbReference type="NCBI Taxonomy" id="2053526"/>
    <lineage>
        <taxon>Bacteria</taxon>
        <taxon>Katanobacteria</taxon>
    </lineage>
</organism>
<reference evidence="6" key="1">
    <citation type="submission" date="2020-04" db="EMBL/GenBank/DDBJ databases">
        <authorList>
            <person name="Zhang T."/>
        </authorList>
    </citation>
    <scope>NUCLEOTIDE SEQUENCE</scope>
    <source>
        <strain evidence="6">HKST-UBA80</strain>
    </source>
</reference>
<comment type="caution">
    <text evidence="6">The sequence shown here is derived from an EMBL/GenBank/DDBJ whole genome shotgun (WGS) entry which is preliminary data.</text>
</comment>
<evidence type="ECO:0000313" key="6">
    <source>
        <dbReference type="EMBL" id="MCA9302299.1"/>
    </source>
</evidence>
<evidence type="ECO:0000313" key="7">
    <source>
        <dbReference type="Proteomes" id="UP000714817"/>
    </source>
</evidence>
<sequence length="176" mass="19172">MPNNKNKQAVKDLSEKVAKAKSIVFVNYHGIKATEMSDLRSKLRAVDASSSVAKNTLLKIALKENNLTDSNLDTELKDGTMTIFGFADAISSIKTLFGFIKTQENSLPVVKSGFVEGKFLTANELTELNSLPSREELLSKLIWGLKSPLQGFAGATSGVQRKFIYAVSQLASKKEA</sequence>
<dbReference type="InterPro" id="IPR047865">
    <property type="entry name" value="Ribosomal_uL10_bac_type"/>
</dbReference>
<dbReference type="GO" id="GO:0070180">
    <property type="term" value="F:large ribosomal subunit rRNA binding"/>
    <property type="evidence" value="ECO:0007669"/>
    <property type="project" value="UniProtKB-UniRule"/>
</dbReference>
<accession>A0A955IWA1</accession>
<dbReference type="PANTHER" id="PTHR11560">
    <property type="entry name" value="39S RIBOSOMAL PROTEIN L10, MITOCHONDRIAL"/>
    <property type="match status" value="1"/>
</dbReference>
<reference evidence="6" key="2">
    <citation type="journal article" date="2021" name="Microbiome">
        <title>Successional dynamics and alternative stable states in a saline activated sludge microbial community over 9 years.</title>
        <authorList>
            <person name="Wang Y."/>
            <person name="Ye J."/>
            <person name="Ju F."/>
            <person name="Liu L."/>
            <person name="Boyd J.A."/>
            <person name="Deng Y."/>
            <person name="Parks D.H."/>
            <person name="Jiang X."/>
            <person name="Yin X."/>
            <person name="Woodcroft B.J."/>
            <person name="Tyson G.W."/>
            <person name="Hugenholtz P."/>
            <person name="Polz M.F."/>
            <person name="Zhang T."/>
        </authorList>
    </citation>
    <scope>NUCLEOTIDE SEQUENCE</scope>
    <source>
        <strain evidence="6">HKST-UBA80</strain>
    </source>
</reference>
<dbReference type="CDD" id="cd05797">
    <property type="entry name" value="Ribosomal_L10"/>
    <property type="match status" value="1"/>
</dbReference>
<dbReference type="Gene3D" id="3.30.70.1730">
    <property type="match status" value="1"/>
</dbReference>
<comment type="subunit">
    <text evidence="5">Part of the ribosomal stalk of the 50S ribosomal subunit. The N-terminus interacts with L11 and the large rRNA to form the base of the stalk. The C-terminus forms an elongated spine to which L12 dimers bind in a sequential fashion forming a multimeric L10(L12)X complex.</text>
</comment>
<dbReference type="Pfam" id="PF00466">
    <property type="entry name" value="Ribosomal_L10"/>
    <property type="match status" value="1"/>
</dbReference>
<comment type="similarity">
    <text evidence="1 5">Belongs to the universal ribosomal protein uL10 family.</text>
</comment>
<comment type="function">
    <text evidence="5">Forms part of the ribosomal stalk, playing a central role in the interaction of the ribosome with GTP-bound translation factors.</text>
</comment>
<dbReference type="GO" id="GO:0005840">
    <property type="term" value="C:ribosome"/>
    <property type="evidence" value="ECO:0007669"/>
    <property type="project" value="UniProtKB-KW"/>
</dbReference>
<evidence type="ECO:0000256" key="5">
    <source>
        <dbReference type="HAMAP-Rule" id="MF_00362"/>
    </source>
</evidence>
<dbReference type="InterPro" id="IPR022973">
    <property type="entry name" value="Ribosomal_uL10_bac"/>
</dbReference>
<dbReference type="Gene3D" id="6.10.250.290">
    <property type="match status" value="1"/>
</dbReference>
<dbReference type="InterPro" id="IPR001790">
    <property type="entry name" value="Ribosomal_uL10"/>
</dbReference>
<keyword evidence="3 5" id="KW-0687">Ribonucleoprotein</keyword>
<dbReference type="NCBIfam" id="NF000955">
    <property type="entry name" value="PRK00099.1-1"/>
    <property type="match status" value="1"/>
</dbReference>
<evidence type="ECO:0000256" key="2">
    <source>
        <dbReference type="ARBA" id="ARBA00022980"/>
    </source>
</evidence>
<dbReference type="GO" id="GO:1990904">
    <property type="term" value="C:ribonucleoprotein complex"/>
    <property type="evidence" value="ECO:0007669"/>
    <property type="project" value="UniProtKB-KW"/>
</dbReference>
<dbReference type="AlphaFoldDB" id="A0A955IWA1"/>
<dbReference type="Proteomes" id="UP000714817">
    <property type="component" value="Unassembled WGS sequence"/>
</dbReference>
<evidence type="ECO:0000256" key="1">
    <source>
        <dbReference type="ARBA" id="ARBA00008889"/>
    </source>
</evidence>
<keyword evidence="2 5" id="KW-0689">Ribosomal protein</keyword>
<gene>
    <name evidence="5" type="primary">rplJ</name>
    <name evidence="6" type="ORF">KDA10_03010</name>
</gene>
<dbReference type="EMBL" id="JAGQNY010000010">
    <property type="protein sequence ID" value="MCA9302299.1"/>
    <property type="molecule type" value="Genomic_DNA"/>
</dbReference>
<evidence type="ECO:0000256" key="4">
    <source>
        <dbReference type="ARBA" id="ARBA00035202"/>
    </source>
</evidence>
<dbReference type="SUPFAM" id="SSF160369">
    <property type="entry name" value="Ribosomal protein L10-like"/>
    <property type="match status" value="1"/>
</dbReference>
<dbReference type="InterPro" id="IPR043141">
    <property type="entry name" value="Ribosomal_uL10-like_sf"/>
</dbReference>
<proteinExistence type="inferred from homology"/>
<protein>
    <recommendedName>
        <fullName evidence="4 5">Large ribosomal subunit protein uL10</fullName>
    </recommendedName>
</protein>
<dbReference type="HAMAP" id="MF_00362">
    <property type="entry name" value="Ribosomal_uL10"/>
    <property type="match status" value="1"/>
</dbReference>
<keyword evidence="5" id="KW-0699">rRNA-binding</keyword>
<keyword evidence="5" id="KW-0694">RNA-binding</keyword>
<evidence type="ECO:0000256" key="3">
    <source>
        <dbReference type="ARBA" id="ARBA00023274"/>
    </source>
</evidence>